<proteinExistence type="predicted"/>
<reference evidence="1 2" key="1">
    <citation type="submission" date="2021-03" db="EMBL/GenBank/DDBJ databases">
        <authorList>
            <person name="Lee D.-H."/>
        </authorList>
    </citation>
    <scope>NUCLEOTIDE SEQUENCE [LARGE SCALE GENOMIC DNA]</scope>
    <source>
        <strain evidence="1 2">MMS20-R2-23</strain>
    </source>
</reference>
<protein>
    <recommendedName>
        <fullName evidence="3">UspA domain-containing protein</fullName>
    </recommendedName>
</protein>
<evidence type="ECO:0000313" key="2">
    <source>
        <dbReference type="Proteomes" id="UP000671399"/>
    </source>
</evidence>
<keyword evidence="2" id="KW-1185">Reference proteome</keyword>
<dbReference type="Proteomes" id="UP000671399">
    <property type="component" value="Unassembled WGS sequence"/>
</dbReference>
<organism evidence="1 2">
    <name type="scientific">Micromonospora antibiotica</name>
    <dbReference type="NCBI Taxonomy" id="2807623"/>
    <lineage>
        <taxon>Bacteria</taxon>
        <taxon>Bacillati</taxon>
        <taxon>Actinomycetota</taxon>
        <taxon>Actinomycetes</taxon>
        <taxon>Micromonosporales</taxon>
        <taxon>Micromonosporaceae</taxon>
        <taxon>Micromonospora</taxon>
    </lineage>
</organism>
<evidence type="ECO:0000313" key="1">
    <source>
        <dbReference type="EMBL" id="MBO4161626.1"/>
    </source>
</evidence>
<evidence type="ECO:0008006" key="3">
    <source>
        <dbReference type="Google" id="ProtNLM"/>
    </source>
</evidence>
<accession>A0ABS3V7R5</accession>
<name>A0ABS3V7R5_9ACTN</name>
<comment type="caution">
    <text evidence="1">The sequence shown here is derived from an EMBL/GenBank/DDBJ whole genome shotgun (WGS) entry which is preliminary data.</text>
</comment>
<dbReference type="EMBL" id="JAGFWR010000005">
    <property type="protein sequence ID" value="MBO4161626.1"/>
    <property type="molecule type" value="Genomic_DNA"/>
</dbReference>
<sequence length="74" mass="8046">MRHTFCRLPLVLDDTWTTGSRAQSLAHALKISRASSVGVVVLGRHVNPEHAASRPLLKAIEEPIFDLTVCAVEG</sequence>
<gene>
    <name evidence="1" type="ORF">JQN83_12510</name>
</gene>